<keyword evidence="2" id="KW-1185">Reference proteome</keyword>
<dbReference type="Proteomes" id="UP001595722">
    <property type="component" value="Unassembled WGS sequence"/>
</dbReference>
<organism evidence="1 2">
    <name type="scientific">Bacterioplanoides pacificum</name>
    <dbReference type="NCBI Taxonomy" id="1171596"/>
    <lineage>
        <taxon>Bacteria</taxon>
        <taxon>Pseudomonadati</taxon>
        <taxon>Pseudomonadota</taxon>
        <taxon>Gammaproteobacteria</taxon>
        <taxon>Oceanospirillales</taxon>
        <taxon>Oceanospirillaceae</taxon>
        <taxon>Bacterioplanoides</taxon>
    </lineage>
</organism>
<comment type="caution">
    <text evidence="1">The sequence shown here is derived from an EMBL/GenBank/DDBJ whole genome shotgun (WGS) entry which is preliminary data.</text>
</comment>
<accession>A0ABV7VTW5</accession>
<dbReference type="RefSeq" id="WP_345849297.1">
    <property type="nucleotide sequence ID" value="NZ_JBHRYB010000011.1"/>
</dbReference>
<sequence>MYLRFEIDEKDDVSGREKGIFMAMDILLENGDLYEYEQELEKEIYAWFKKYLKVPKAQSSKSGYHAKPRSISWFKSSATEHIDKMRQYAQILEAHDMSVKQLATDRPGNIVYEDEHQIAAIPFNDTFK</sequence>
<dbReference type="EMBL" id="JBHRYB010000011">
    <property type="protein sequence ID" value="MFC3680627.1"/>
    <property type="molecule type" value="Genomic_DNA"/>
</dbReference>
<evidence type="ECO:0000313" key="2">
    <source>
        <dbReference type="Proteomes" id="UP001595722"/>
    </source>
</evidence>
<gene>
    <name evidence="1" type="ORF">ACFOMG_11025</name>
</gene>
<evidence type="ECO:0000313" key="1">
    <source>
        <dbReference type="EMBL" id="MFC3680627.1"/>
    </source>
</evidence>
<proteinExistence type="predicted"/>
<protein>
    <submittedName>
        <fullName evidence="1">Uncharacterized protein</fullName>
    </submittedName>
</protein>
<name>A0ABV7VTW5_9GAMM</name>
<reference evidence="2" key="1">
    <citation type="journal article" date="2019" name="Int. J. Syst. Evol. Microbiol.">
        <title>The Global Catalogue of Microorganisms (GCM) 10K type strain sequencing project: providing services to taxonomists for standard genome sequencing and annotation.</title>
        <authorList>
            <consortium name="The Broad Institute Genomics Platform"/>
            <consortium name="The Broad Institute Genome Sequencing Center for Infectious Disease"/>
            <person name="Wu L."/>
            <person name="Ma J."/>
        </authorList>
    </citation>
    <scope>NUCLEOTIDE SEQUENCE [LARGE SCALE GENOMIC DNA]</scope>
    <source>
        <strain evidence="2">KCTC 42424</strain>
    </source>
</reference>